<keyword evidence="13" id="KW-1185">Reference proteome</keyword>
<evidence type="ECO:0000256" key="11">
    <source>
        <dbReference type="SAM" id="Phobius"/>
    </source>
</evidence>
<feature type="transmembrane region" description="Helical" evidence="11">
    <location>
        <begin position="325"/>
        <end position="349"/>
    </location>
</feature>
<feature type="transmembrane region" description="Helical" evidence="11">
    <location>
        <begin position="415"/>
        <end position="444"/>
    </location>
</feature>
<evidence type="ECO:0000256" key="9">
    <source>
        <dbReference type="RuleBase" id="RU362091"/>
    </source>
</evidence>
<evidence type="ECO:0000313" key="12">
    <source>
        <dbReference type="EMBL" id="MDX8151047.1"/>
    </source>
</evidence>
<feature type="transmembrane region" description="Helical" evidence="11">
    <location>
        <begin position="72"/>
        <end position="93"/>
    </location>
</feature>
<keyword evidence="7 11" id="KW-1133">Transmembrane helix</keyword>
<keyword evidence="8 11" id="KW-0472">Membrane</keyword>
<dbReference type="Proteomes" id="UP001277761">
    <property type="component" value="Unassembled WGS sequence"/>
</dbReference>
<feature type="transmembrane region" description="Helical" evidence="11">
    <location>
        <begin position="361"/>
        <end position="381"/>
    </location>
</feature>
<dbReference type="PANTHER" id="PTHR48086:SF6">
    <property type="entry name" value="CATION_ACETATE SYMPORTER ACTP"/>
    <property type="match status" value="1"/>
</dbReference>
<keyword evidence="3" id="KW-0813">Transport</keyword>
<evidence type="ECO:0000256" key="6">
    <source>
        <dbReference type="ARBA" id="ARBA00022847"/>
    </source>
</evidence>
<accession>A0ABU4VGT9</accession>
<dbReference type="PROSITE" id="PS50283">
    <property type="entry name" value="NA_SOLUT_SYMP_3"/>
    <property type="match status" value="1"/>
</dbReference>
<feature type="transmembrane region" description="Helical" evidence="11">
    <location>
        <begin position="490"/>
        <end position="509"/>
    </location>
</feature>
<evidence type="ECO:0000313" key="13">
    <source>
        <dbReference type="Proteomes" id="UP001277761"/>
    </source>
</evidence>
<sequence length="618" mass="63963">MLAIGAIVAVTTGALGIGAWGVRWARTTSDLFVASRAVTPWWNAAAISGEYLSAASFLGVAGLTMRSGLAALWLPVGFTAGYLALLLFVAAPLRRSGAYTLPDFVEVRLGDRGLRTVASLIVLAIGVLYVVPQLRGAGLVLGEVADVPYTAGIVLAAAVVVGSVALGGMRAVTYVQAFQYWVKIVAISLPACLMVVHLGGLPERAALLGRELPTVGDRGLTIRLAEPTTVVFPRTVRVRVVADEELRDAPALARAVPDAGRAREGAPPERVGAVRVVPAGDAARLPAGALVLPPRATLPVAEGITAKTGQEWARPAGGEGRGSPLFLYSLLVATFLGTMGLPHILVRFYTNATGSAARHTTVRVLGLLGVFYLFPVVYGLLGRVLVPELYVTGQTDLVVLRLPEAVFDDATGRTLVAVVAAGAFAAFVSTASGLLVSTAGTVAYDLLPRLRRGAAAGGRRSAPLARGPSTPTLDPATEDPAALRRRRFRVSALAAIVVPALLAIAARGLDITILVSWSFALAASTFCPLLLLGIWWTGLTPRGALAGMLAGGAVASAGIVAALAGGEAMEESLLSQPAVVSVPLAFATMWLVSRRDEPLPRAQVAAAMRAMHAPERAG</sequence>
<feature type="transmembrane region" description="Helical" evidence="11">
    <location>
        <begin position="543"/>
        <end position="566"/>
    </location>
</feature>
<evidence type="ECO:0000256" key="5">
    <source>
        <dbReference type="ARBA" id="ARBA00022692"/>
    </source>
</evidence>
<evidence type="ECO:0000256" key="8">
    <source>
        <dbReference type="ARBA" id="ARBA00023136"/>
    </source>
</evidence>
<feature type="transmembrane region" description="Helical" evidence="11">
    <location>
        <begin position="180"/>
        <end position="200"/>
    </location>
</feature>
<proteinExistence type="inferred from homology"/>
<feature type="transmembrane region" description="Helical" evidence="11">
    <location>
        <begin position="113"/>
        <end position="131"/>
    </location>
</feature>
<feature type="transmembrane region" description="Helical" evidence="11">
    <location>
        <begin position="515"/>
        <end position="536"/>
    </location>
</feature>
<protein>
    <submittedName>
        <fullName evidence="12">Cation acetate symporter</fullName>
    </submittedName>
</protein>
<evidence type="ECO:0000256" key="3">
    <source>
        <dbReference type="ARBA" id="ARBA00022448"/>
    </source>
</evidence>
<evidence type="ECO:0000256" key="10">
    <source>
        <dbReference type="SAM" id="MobiDB-lite"/>
    </source>
</evidence>
<comment type="subcellular location">
    <subcellularLocation>
        <location evidence="1">Cell membrane</location>
        <topology evidence="1">Multi-pass membrane protein</topology>
    </subcellularLocation>
</comment>
<dbReference type="InterPro" id="IPR038377">
    <property type="entry name" value="Na/Glc_symporter_sf"/>
</dbReference>
<keyword evidence="4" id="KW-1003">Cell membrane</keyword>
<feature type="transmembrane region" description="Helical" evidence="11">
    <location>
        <begin position="151"/>
        <end position="168"/>
    </location>
</feature>
<dbReference type="EMBL" id="JAXAVX010000002">
    <property type="protein sequence ID" value="MDX8151047.1"/>
    <property type="molecule type" value="Genomic_DNA"/>
</dbReference>
<comment type="similarity">
    <text evidence="2 9">Belongs to the sodium:solute symporter (SSF) (TC 2.A.21) family.</text>
</comment>
<dbReference type="CDD" id="cd11480">
    <property type="entry name" value="SLC5sbd_u4"/>
    <property type="match status" value="1"/>
</dbReference>
<evidence type="ECO:0000256" key="4">
    <source>
        <dbReference type="ARBA" id="ARBA00022475"/>
    </source>
</evidence>
<keyword evidence="5 11" id="KW-0812">Transmembrane</keyword>
<dbReference type="Pfam" id="PF00474">
    <property type="entry name" value="SSF"/>
    <property type="match status" value="3"/>
</dbReference>
<evidence type="ECO:0000256" key="7">
    <source>
        <dbReference type="ARBA" id="ARBA00022989"/>
    </source>
</evidence>
<dbReference type="InterPro" id="IPR050277">
    <property type="entry name" value="Sodium:Solute_Symporter"/>
</dbReference>
<dbReference type="PANTHER" id="PTHR48086">
    <property type="entry name" value="SODIUM/PROLINE SYMPORTER-RELATED"/>
    <property type="match status" value="1"/>
</dbReference>
<comment type="caution">
    <text evidence="12">The sequence shown here is derived from an EMBL/GenBank/DDBJ whole genome shotgun (WGS) entry which is preliminary data.</text>
</comment>
<evidence type="ECO:0000256" key="2">
    <source>
        <dbReference type="ARBA" id="ARBA00006434"/>
    </source>
</evidence>
<name>A0ABU4VGT9_9ACTN</name>
<feature type="region of interest" description="Disordered" evidence="10">
    <location>
        <begin position="457"/>
        <end position="479"/>
    </location>
</feature>
<keyword evidence="6" id="KW-0769">Symport</keyword>
<dbReference type="Gene3D" id="1.20.1730.10">
    <property type="entry name" value="Sodium/glucose cotransporter"/>
    <property type="match status" value="1"/>
</dbReference>
<organism evidence="12 13">
    <name type="scientific">Patulibacter brassicae</name>
    <dbReference type="NCBI Taxonomy" id="1705717"/>
    <lineage>
        <taxon>Bacteria</taxon>
        <taxon>Bacillati</taxon>
        <taxon>Actinomycetota</taxon>
        <taxon>Thermoleophilia</taxon>
        <taxon>Solirubrobacterales</taxon>
        <taxon>Patulibacteraceae</taxon>
        <taxon>Patulibacter</taxon>
    </lineage>
</organism>
<gene>
    <name evidence="12" type="ORF">SK069_05545</name>
</gene>
<dbReference type="InterPro" id="IPR001734">
    <property type="entry name" value="Na/solute_symporter"/>
</dbReference>
<dbReference type="RefSeq" id="WP_319953200.1">
    <property type="nucleotide sequence ID" value="NZ_JAXAVX010000002.1"/>
</dbReference>
<evidence type="ECO:0000256" key="1">
    <source>
        <dbReference type="ARBA" id="ARBA00004651"/>
    </source>
</evidence>
<reference evidence="12 13" key="1">
    <citation type="submission" date="2023-11" db="EMBL/GenBank/DDBJ databases">
        <authorList>
            <person name="Xu M."/>
            <person name="Jiang T."/>
        </authorList>
    </citation>
    <scope>NUCLEOTIDE SEQUENCE [LARGE SCALE GENOMIC DNA]</scope>
    <source>
        <strain evidence="12 13">SD</strain>
    </source>
</reference>
<feature type="compositionally biased region" description="Low complexity" evidence="10">
    <location>
        <begin position="457"/>
        <end position="468"/>
    </location>
</feature>